<keyword evidence="2" id="KW-1185">Reference proteome</keyword>
<sequence length="360" mass="40343">MNEKEFMELLDYYFRNVDSAVYREIKLDYEEHFRSGKEEGKTEEEISRSLGSPREIYEGFKEEGLFNENKKGNIFENFNGEFFTDIADKVGNLFSKKEKTVYDSTDLIMDNEKIDTPIHRIEVKVANTDVFIENHNEDYIEVTHTAIDEEYDFTILKEGTTLKVGTYNASKFDINKYFSFGVKSPVKEIYIKLPIGNEANISVSSESGDAKIYVNKNNVNFFSASGDLDLESLGSTFKGNSASGDILVKGVKNSININTMSGDISIAADTPEVNIDTVSGDFKFDLVNSNNFSVNSVSGDVKGRVENMNYIVDISTVSGDIFIRDEKGIKNNIGKSYKNIIGKSSSKMTVKTVSGDIKIQ</sequence>
<dbReference type="Proteomes" id="UP000595814">
    <property type="component" value="Chromosome"/>
</dbReference>
<dbReference type="EMBL" id="CP066744">
    <property type="protein sequence ID" value="QQK08194.1"/>
    <property type="molecule type" value="Genomic_DNA"/>
</dbReference>
<name>A0AC61MWT5_9FIRM</name>
<organism evidence="1 2">
    <name type="scientific">Miniphocaeibacter halophilus</name>
    <dbReference type="NCBI Taxonomy" id="2931922"/>
    <lineage>
        <taxon>Bacteria</taxon>
        <taxon>Bacillati</taxon>
        <taxon>Bacillota</taxon>
        <taxon>Tissierellia</taxon>
        <taxon>Tissierellales</taxon>
        <taxon>Peptoniphilaceae</taxon>
        <taxon>Miniphocaeibacter</taxon>
    </lineage>
</organism>
<evidence type="ECO:0000313" key="2">
    <source>
        <dbReference type="Proteomes" id="UP000595814"/>
    </source>
</evidence>
<accession>A0AC61MWT5</accession>
<evidence type="ECO:0000313" key="1">
    <source>
        <dbReference type="EMBL" id="QQK08194.1"/>
    </source>
</evidence>
<protein>
    <submittedName>
        <fullName evidence="1">DUF4097 family beta strand repeat protein</fullName>
    </submittedName>
</protein>
<gene>
    <name evidence="1" type="ORF">JFY71_01265</name>
</gene>
<proteinExistence type="predicted"/>
<reference evidence="1 2" key="1">
    <citation type="journal article" date="2022" name="Int. J. Syst. Evol. Microbiol.">
        <title>Miniphocaeibacter halophilus sp. nov., an ammonium-tolerant acetate-producing bacterium isolated from a biogas system.</title>
        <authorList>
            <person name="Schnurer A."/>
            <person name="Singh A."/>
            <person name="Bi S."/>
            <person name="Qiao W."/>
            <person name="Westerholm M."/>
        </authorList>
    </citation>
    <scope>NUCLEOTIDE SEQUENCE [LARGE SCALE GENOMIC DNA]</scope>
    <source>
        <strain evidence="1 2">AMB_01</strain>
    </source>
</reference>